<sequence length="1093" mass="125171">MKDVDPEDYGKFWCAAPDSLRCEKSDVGESWRCENWRIHGKTLCEYHYLKQFGMSPNIDENEEVGMKKKKKKKKRKVGGESLVRVKAEEEKEFIHKRVLRVRKGKAKVVEDMLGKVKQGKRTSSTFLLRSSDEARKRISGANGNGEECLMCHQCQKSGKDMAVKCRKCERKRFCVQCIHAWYSQMSEGEIEEACPFCRKNCNCKACLRSTIFCQEVKDRKVEMKRDEVIYYSKYIVHVLLPFLKQINEEQTIEKLVEAQIRGLSISDIKLQQIDSSVDERLYCNNCKTSIVDFHRSCKNCSYDLCLICCREIRDGCLQGGGVDLDVDYPNRGKAYMHGSDPDPTSFPVKSDLDLSVESSCKNHVNPRCKWSATENGTIPCPPEQSGGCSSGCLDLKCIFPESWIMDLQEKAEEIDNNYKHLNTPGSSAVNCSCFDSAGDIDFGNKNVLKAASREDSNDNYLYYPTAREVQHSELDHFQKHWVKGEPVIVRNVLELTCGLSWEPMVMWRAFREVTKSKQDLAVNAIDCIDWCEVEINIHQFFKGYSEGRAHKNMWPEMLKLKDWPPSDLIEERLPRHCAEFISALPFQEYTHPKNGFLNLSVKLPEESLKPDLGPKTYIAYGNAEELGRGDSVAKLHCDLSDAVNVLTHTEEVILPSYQLTRIEKLKKKHLAQDQKEFHCSRLMQNEEVAARFDVTLENNVSDIRVKVEETDELTQIKDFSRSNYVEVFSRLSEDLDKKHKDPRFLSTEEVKASAMDSNILDAGVMTEDSKDEINDASSGTKDCPRSKVNEICSVLHEDLDEKEKDPEFLSIEQVKAAAMVKQVMQTNGDEGKKRNWWALYSDNIEMITQSKENDAFSGTKDRPRSKVDEVFSFIHQDLDRKDKDPEFLSVEQGKAAATVEHVTKTNGNEGIKRETGLYSDKIEMSTPSKGGALWDIFRRQDVPKLEQYLREHSREFRHIHCSPVEQVVHPIHDQAFYLSLAHKRKLKDELGIEPWTFVQQVGDAVFVPVGCPHQSCTKVAVDFVSPENVEECNRLAKELRLLPPNHRENEDKLEVGYPCLVLTESLVMVKKMTIYAISRAVEDLERLTKQVTM</sequence>
<dbReference type="InterPro" id="IPR014977">
    <property type="entry name" value="WRC_dom"/>
</dbReference>
<evidence type="ECO:0000256" key="2">
    <source>
        <dbReference type="ARBA" id="ARBA00006801"/>
    </source>
</evidence>
<reference evidence="10 11" key="1">
    <citation type="submission" date="2020-10" db="EMBL/GenBank/DDBJ databases">
        <title>The Coptis chinensis genome and diversification of protoberbering-type alkaloids.</title>
        <authorList>
            <person name="Wang B."/>
            <person name="Shu S."/>
            <person name="Song C."/>
            <person name="Liu Y."/>
        </authorList>
    </citation>
    <scope>NUCLEOTIDE SEQUENCE [LARGE SCALE GENOMIC DNA]</scope>
    <source>
        <strain evidence="10">HL-2020</strain>
        <tissue evidence="10">Leaf</tissue>
    </source>
</reference>
<dbReference type="SMART" id="SM00558">
    <property type="entry name" value="JmjC"/>
    <property type="match status" value="1"/>
</dbReference>
<evidence type="ECO:0000259" key="9">
    <source>
        <dbReference type="PROSITE" id="PS51667"/>
    </source>
</evidence>
<dbReference type="GO" id="GO:0032454">
    <property type="term" value="F:histone H3K9 demethylase activity"/>
    <property type="evidence" value="ECO:0007669"/>
    <property type="project" value="InterPro"/>
</dbReference>
<dbReference type="Proteomes" id="UP000631114">
    <property type="component" value="Unassembled WGS sequence"/>
</dbReference>
<keyword evidence="5" id="KW-0862">Zinc</keyword>
<dbReference type="PROSITE" id="PS51667">
    <property type="entry name" value="WRC"/>
    <property type="match status" value="1"/>
</dbReference>
<comment type="similarity">
    <text evidence="2">Belongs to the JARID1 histone demethylase family.</text>
</comment>
<dbReference type="PROSITE" id="PS51184">
    <property type="entry name" value="JMJC"/>
    <property type="match status" value="1"/>
</dbReference>
<comment type="caution">
    <text evidence="10">The sequence shown here is derived from an EMBL/GenBank/DDBJ whole genome shotgun (WGS) entry which is preliminary data.</text>
</comment>
<dbReference type="InterPro" id="IPR003347">
    <property type="entry name" value="JmjC_dom"/>
</dbReference>
<dbReference type="PROSITE" id="PS50089">
    <property type="entry name" value="ZF_RING_2"/>
    <property type="match status" value="1"/>
</dbReference>
<evidence type="ECO:0000259" key="8">
    <source>
        <dbReference type="PROSITE" id="PS51184"/>
    </source>
</evidence>
<evidence type="ECO:0000256" key="6">
    <source>
        <dbReference type="PROSITE-ProRule" id="PRU01002"/>
    </source>
</evidence>
<dbReference type="PANTHER" id="PTHR12549">
    <property type="entry name" value="JMJC DOMAIN-CONTAINING HISTONE DEMETHYLATION PROTEIN"/>
    <property type="match status" value="1"/>
</dbReference>
<evidence type="ECO:0000313" key="11">
    <source>
        <dbReference type="Proteomes" id="UP000631114"/>
    </source>
</evidence>
<evidence type="ECO:0000256" key="1">
    <source>
        <dbReference type="ARBA" id="ARBA00004123"/>
    </source>
</evidence>
<feature type="domain" description="WRC" evidence="9">
    <location>
        <begin position="16"/>
        <end position="64"/>
    </location>
</feature>
<dbReference type="Pfam" id="PF08879">
    <property type="entry name" value="WRC"/>
    <property type="match status" value="1"/>
</dbReference>
<keyword evidence="3" id="KW-0479">Metal-binding</keyword>
<evidence type="ECO:0000256" key="5">
    <source>
        <dbReference type="PROSITE-ProRule" id="PRU00175"/>
    </source>
</evidence>
<dbReference type="InterPro" id="IPR045109">
    <property type="entry name" value="LSDs-like"/>
</dbReference>
<keyword evidence="11" id="KW-1185">Reference proteome</keyword>
<dbReference type="GO" id="GO:0000785">
    <property type="term" value="C:chromatin"/>
    <property type="evidence" value="ECO:0007669"/>
    <property type="project" value="TreeGrafter"/>
</dbReference>
<dbReference type="OrthoDB" id="1667110at2759"/>
<dbReference type="GO" id="GO:0008270">
    <property type="term" value="F:zinc ion binding"/>
    <property type="evidence" value="ECO:0007669"/>
    <property type="project" value="UniProtKB-KW"/>
</dbReference>
<evidence type="ECO:0000256" key="3">
    <source>
        <dbReference type="ARBA" id="ARBA00022723"/>
    </source>
</evidence>
<evidence type="ECO:0000259" key="7">
    <source>
        <dbReference type="PROSITE" id="PS50089"/>
    </source>
</evidence>
<dbReference type="InterPro" id="IPR001841">
    <property type="entry name" value="Znf_RING"/>
</dbReference>
<organism evidence="10 11">
    <name type="scientific">Coptis chinensis</name>
    <dbReference type="NCBI Taxonomy" id="261450"/>
    <lineage>
        <taxon>Eukaryota</taxon>
        <taxon>Viridiplantae</taxon>
        <taxon>Streptophyta</taxon>
        <taxon>Embryophyta</taxon>
        <taxon>Tracheophyta</taxon>
        <taxon>Spermatophyta</taxon>
        <taxon>Magnoliopsida</taxon>
        <taxon>Ranunculales</taxon>
        <taxon>Ranunculaceae</taxon>
        <taxon>Coptidoideae</taxon>
        <taxon>Coptis</taxon>
    </lineage>
</organism>
<comment type="subcellular location">
    <subcellularLocation>
        <location evidence="1">Nucleus</location>
    </subcellularLocation>
</comment>
<dbReference type="Pfam" id="PF02373">
    <property type="entry name" value="JmjC"/>
    <property type="match status" value="1"/>
</dbReference>
<keyword evidence="4" id="KW-0539">Nucleus</keyword>
<accession>A0A835LH09</accession>
<evidence type="ECO:0000313" key="10">
    <source>
        <dbReference type="EMBL" id="KAF9587036.1"/>
    </source>
</evidence>
<dbReference type="Gene3D" id="2.60.120.650">
    <property type="entry name" value="Cupin"/>
    <property type="match status" value="2"/>
</dbReference>
<dbReference type="GO" id="GO:0003712">
    <property type="term" value="F:transcription coregulator activity"/>
    <property type="evidence" value="ECO:0007669"/>
    <property type="project" value="TreeGrafter"/>
</dbReference>
<protein>
    <submittedName>
        <fullName evidence="10">Uncharacterized protein</fullName>
    </submittedName>
</protein>
<dbReference type="EMBL" id="JADFTS010000056">
    <property type="protein sequence ID" value="KAF9587036.1"/>
    <property type="molecule type" value="Genomic_DNA"/>
</dbReference>
<dbReference type="GO" id="GO:0006357">
    <property type="term" value="P:regulation of transcription by RNA polymerase II"/>
    <property type="evidence" value="ECO:0007669"/>
    <property type="project" value="TreeGrafter"/>
</dbReference>
<feature type="domain" description="RING-type" evidence="7">
    <location>
        <begin position="148"/>
        <end position="198"/>
    </location>
</feature>
<dbReference type="GO" id="GO:0031490">
    <property type="term" value="F:chromatin DNA binding"/>
    <property type="evidence" value="ECO:0007669"/>
    <property type="project" value="TreeGrafter"/>
</dbReference>
<gene>
    <name evidence="10" type="ORF">IFM89_039722</name>
</gene>
<evidence type="ECO:0000256" key="4">
    <source>
        <dbReference type="ARBA" id="ARBA00023242"/>
    </source>
</evidence>
<keyword evidence="5" id="KW-0863">Zinc-finger</keyword>
<dbReference type="PANTHER" id="PTHR12549:SF11">
    <property type="entry name" value="LYSINE-SPECIFIC DEMETHYLASE JMJ25"/>
    <property type="match status" value="1"/>
</dbReference>
<dbReference type="SUPFAM" id="SSF51197">
    <property type="entry name" value="Clavaminate synthase-like"/>
    <property type="match status" value="1"/>
</dbReference>
<name>A0A835LH09_9MAGN</name>
<feature type="domain" description="JmjC" evidence="8">
    <location>
        <begin position="592"/>
        <end position="1040"/>
    </location>
</feature>
<dbReference type="GO" id="GO:0000118">
    <property type="term" value="C:histone deacetylase complex"/>
    <property type="evidence" value="ECO:0007669"/>
    <property type="project" value="TreeGrafter"/>
</dbReference>
<proteinExistence type="inferred from homology"/>
<comment type="caution">
    <text evidence="6">Lacks conserved residue(s) required for the propagation of feature annotation.</text>
</comment>
<dbReference type="AlphaFoldDB" id="A0A835LH09"/>